<accession>A0A3B0XQ58</accession>
<protein>
    <submittedName>
        <fullName evidence="1">Uncharacterized protein</fullName>
    </submittedName>
</protein>
<gene>
    <name evidence="1" type="ORF">MNBD_GAMMA10-2096</name>
</gene>
<sequence>MKNIYLLMLVLITACDSGGNTPSEKVITFTDVKGIAAIGKVSDGLVTAYDFNNCKKGEVLATYNMQRTNAYELSIRLDTSKRAILLELSDFIYTEESSQEEVIEKNNLLYSAFVLDADVDQVASISYWTNLSYARTRALCDEDGAGAVLAENKEFEYIQTSNALLSEMLLFDIIRVLPEQIGSEPLVFTGLDEIKYALANAGISFYTHDLDILNGGEGHHQTYTSSSFAALTFDDFVADKTLDGQGTNGQLLQGSINLTTGVYRTKIPENIYYVLAINDAALNAQKDQISPLADALNMSTAVDFFPQISAEVPVAPIDKRVTPEILPCDDCIAPPDQAVVEDCECPLIVYDDFSAYKCEMNLQFDIKDPKNRAFTVTGNILEEVYTTAPVDLAPGDLTLLVNNAQPLESGKAIFNLKYDDLPLAFGLGVILGRNISFDIVNEFGFSQNFTLEVIHQIIADTPWTCSAKITTIDNEVVGGVSLP</sequence>
<dbReference type="PROSITE" id="PS51257">
    <property type="entry name" value="PROKAR_LIPOPROTEIN"/>
    <property type="match status" value="1"/>
</dbReference>
<proteinExistence type="predicted"/>
<reference evidence="1" key="1">
    <citation type="submission" date="2018-06" db="EMBL/GenBank/DDBJ databases">
        <authorList>
            <person name="Zhirakovskaya E."/>
        </authorList>
    </citation>
    <scope>NUCLEOTIDE SEQUENCE</scope>
</reference>
<name>A0A3B0XQ58_9ZZZZ</name>
<organism evidence="1">
    <name type="scientific">hydrothermal vent metagenome</name>
    <dbReference type="NCBI Taxonomy" id="652676"/>
    <lineage>
        <taxon>unclassified sequences</taxon>
        <taxon>metagenomes</taxon>
        <taxon>ecological metagenomes</taxon>
    </lineage>
</organism>
<dbReference type="AlphaFoldDB" id="A0A3B0XQ58"/>
<dbReference type="EMBL" id="UOFJ01000538">
    <property type="protein sequence ID" value="VAW70625.1"/>
    <property type="molecule type" value="Genomic_DNA"/>
</dbReference>
<evidence type="ECO:0000313" key="1">
    <source>
        <dbReference type="EMBL" id="VAW70625.1"/>
    </source>
</evidence>